<dbReference type="PANTHER" id="PTHR13976">
    <property type="entry name" value="HETEROGENEOUS NUCLEAR RIBONUCLEOPROTEIN-RELATED"/>
    <property type="match status" value="1"/>
</dbReference>
<dbReference type="GO" id="GO:0003723">
    <property type="term" value="F:RNA binding"/>
    <property type="evidence" value="ECO:0007669"/>
    <property type="project" value="UniProtKB-KW"/>
</dbReference>
<keyword evidence="5" id="KW-1185">Reference proteome</keyword>
<gene>
    <name evidence="4" type="ORF">ASIM_LOCUS16132</name>
</gene>
<feature type="region of interest" description="Disordered" evidence="3">
    <location>
        <begin position="258"/>
        <end position="278"/>
    </location>
</feature>
<dbReference type="OrthoDB" id="431068at2759"/>
<evidence type="ECO:0000256" key="2">
    <source>
        <dbReference type="ARBA" id="ARBA00022884"/>
    </source>
</evidence>
<dbReference type="EMBL" id="UYRR01032834">
    <property type="protein sequence ID" value="VDK56943.1"/>
    <property type="molecule type" value="Genomic_DNA"/>
</dbReference>
<dbReference type="InterPro" id="IPR012677">
    <property type="entry name" value="Nucleotide-bd_a/b_plait_sf"/>
</dbReference>
<proteinExistence type="predicted"/>
<dbReference type="WBParaSite" id="ASIM_0001672501-mRNA-1">
    <property type="protein sequence ID" value="ASIM_0001672501-mRNA-1"/>
    <property type="gene ID" value="ASIM_0001672501"/>
</dbReference>
<keyword evidence="1" id="KW-0677">Repeat</keyword>
<protein>
    <submittedName>
        <fullName evidence="6">RRM domain-containing protein</fullName>
    </submittedName>
</protein>
<evidence type="ECO:0000256" key="3">
    <source>
        <dbReference type="SAM" id="MobiDB-lite"/>
    </source>
</evidence>
<dbReference type="SUPFAM" id="SSF54928">
    <property type="entry name" value="RNA-binding domain, RBD"/>
    <property type="match status" value="1"/>
</dbReference>
<dbReference type="Gene3D" id="3.30.70.330">
    <property type="match status" value="1"/>
</dbReference>
<organism evidence="6">
    <name type="scientific">Anisakis simplex</name>
    <name type="common">Herring worm</name>
    <dbReference type="NCBI Taxonomy" id="6269"/>
    <lineage>
        <taxon>Eukaryota</taxon>
        <taxon>Metazoa</taxon>
        <taxon>Ecdysozoa</taxon>
        <taxon>Nematoda</taxon>
        <taxon>Chromadorea</taxon>
        <taxon>Rhabditida</taxon>
        <taxon>Spirurina</taxon>
        <taxon>Ascaridomorpha</taxon>
        <taxon>Ascaridoidea</taxon>
        <taxon>Anisakidae</taxon>
        <taxon>Anisakis</taxon>
        <taxon>Anisakis simplex complex</taxon>
    </lineage>
</organism>
<dbReference type="AlphaFoldDB" id="A0A0M3K6Y4"/>
<keyword evidence="2" id="KW-0694">RNA-binding</keyword>
<reference evidence="6" key="1">
    <citation type="submission" date="2017-02" db="UniProtKB">
        <authorList>
            <consortium name="WormBaseParasite"/>
        </authorList>
    </citation>
    <scope>IDENTIFICATION</scope>
</reference>
<dbReference type="Proteomes" id="UP000267096">
    <property type="component" value="Unassembled WGS sequence"/>
</dbReference>
<evidence type="ECO:0000313" key="5">
    <source>
        <dbReference type="Proteomes" id="UP000267096"/>
    </source>
</evidence>
<accession>A0A0M3K6Y4</accession>
<dbReference type="CDD" id="cd12254">
    <property type="entry name" value="RRM_hnRNPH_ESRPs_RBM12_like"/>
    <property type="match status" value="1"/>
</dbReference>
<reference evidence="4 5" key="2">
    <citation type="submission" date="2018-11" db="EMBL/GenBank/DDBJ databases">
        <authorList>
            <consortium name="Pathogen Informatics"/>
        </authorList>
    </citation>
    <scope>NUCLEOTIDE SEQUENCE [LARGE SCALE GENOMIC DNA]</scope>
</reference>
<evidence type="ECO:0000313" key="4">
    <source>
        <dbReference type="EMBL" id="VDK56943.1"/>
    </source>
</evidence>
<evidence type="ECO:0000256" key="1">
    <source>
        <dbReference type="ARBA" id="ARBA00022737"/>
    </source>
</evidence>
<dbReference type="InterPro" id="IPR050666">
    <property type="entry name" value="ESRP"/>
</dbReference>
<sequence>MAKRYVTVAGLEVADVVIDKEPGGRPSGEAFVRLASKQHAEMALERNRKNMGTRYVEVFRSSIDEMDNAHYNATAGRGGIFPPPKGEPIPLRGLMTAGGGGGGGGYRERYGGYGAGGPMRGPVSRGRPSPYELPYDRYSRYGSSSAAGGYGAGAYGDDPEFDDELSTKRSVLMNLICGYIELFSGANVPPPQRYVTYRRIGGTGGAVGASYGGGRFGGGLGAGGAGPSPLTRSSGYTSFEGETTRLSLQYYNDEYEGRQSGGGYSRHWGGSSSVKAAW</sequence>
<dbReference type="InterPro" id="IPR035979">
    <property type="entry name" value="RBD_domain_sf"/>
</dbReference>
<evidence type="ECO:0000313" key="6">
    <source>
        <dbReference type="WBParaSite" id="ASIM_0001672501-mRNA-1"/>
    </source>
</evidence>
<name>A0A0M3K6Y4_ANISI</name>